<dbReference type="STRING" id="249408.BOO71_0002344"/>
<dbReference type="EMBL" id="MSTI01000028">
    <property type="protein sequence ID" value="OLV19535.1"/>
    <property type="molecule type" value="Genomic_DNA"/>
</dbReference>
<sequence length="54" mass="5785">MAKKQSKEEQTTLEQFIGAKKTAAERKAAPVDAAALKQFIGAPEAPQSEDKPAE</sequence>
<gene>
    <name evidence="1" type="ORF">BOO71_0002344</name>
</gene>
<protein>
    <submittedName>
        <fullName evidence="1">Uncharacterized protein</fullName>
    </submittedName>
</protein>
<proteinExistence type="predicted"/>
<dbReference type="Proteomes" id="UP000186607">
    <property type="component" value="Unassembled WGS sequence"/>
</dbReference>
<evidence type="ECO:0000313" key="1">
    <source>
        <dbReference type="EMBL" id="OLV19535.1"/>
    </source>
</evidence>
<accession>A0A1U7P2X9</accession>
<reference evidence="1 2" key="1">
    <citation type="submission" date="2017-01" db="EMBL/GenBank/DDBJ databases">
        <title>Genome Analysis of Deinococcus marmoris KOPRI26562.</title>
        <authorList>
            <person name="Kim J.H."/>
            <person name="Oh H.-M."/>
        </authorList>
    </citation>
    <scope>NUCLEOTIDE SEQUENCE [LARGE SCALE GENOMIC DNA]</scope>
    <source>
        <strain evidence="1 2">KOPRI26562</strain>
    </source>
</reference>
<organism evidence="1 2">
    <name type="scientific">Deinococcus marmoris</name>
    <dbReference type="NCBI Taxonomy" id="249408"/>
    <lineage>
        <taxon>Bacteria</taxon>
        <taxon>Thermotogati</taxon>
        <taxon>Deinococcota</taxon>
        <taxon>Deinococci</taxon>
        <taxon>Deinococcales</taxon>
        <taxon>Deinococcaceae</taxon>
        <taxon>Deinococcus</taxon>
    </lineage>
</organism>
<dbReference type="RefSeq" id="WP_175607356.1">
    <property type="nucleotide sequence ID" value="NZ_MSTI01000028.1"/>
</dbReference>
<evidence type="ECO:0000313" key="2">
    <source>
        <dbReference type="Proteomes" id="UP000186607"/>
    </source>
</evidence>
<keyword evidence="2" id="KW-1185">Reference proteome</keyword>
<name>A0A1U7P2X9_9DEIO</name>
<comment type="caution">
    <text evidence="1">The sequence shown here is derived from an EMBL/GenBank/DDBJ whole genome shotgun (WGS) entry which is preliminary data.</text>
</comment>
<dbReference type="AlphaFoldDB" id="A0A1U7P2X9"/>